<accession>A0ABR2JE79</accession>
<dbReference type="InterPro" id="IPR011992">
    <property type="entry name" value="EF-hand-dom_pair"/>
</dbReference>
<sequence>MRKVFYKDDFRRTVLSFMHLTPPSYNLSARNYQIIRKLYQMLDYTQKGLDDVVIRFFLEEVFKDKVIKKKECEFIFNLFDTNLTSTIDFDEFYLLIQILIAIRDRQIRQFFNANTRVCFDLLDSDCLGMITNRQQRELCFLLNMDKKDVIKKFNDHDTSKNEALDFEEFKILVQDCLDNADDNQKGQDDDELPLGDDLPTEPKSNCSIV</sequence>
<evidence type="ECO:0000313" key="3">
    <source>
        <dbReference type="EMBL" id="KAK8875437.1"/>
    </source>
</evidence>
<dbReference type="Proteomes" id="UP001470230">
    <property type="component" value="Unassembled WGS sequence"/>
</dbReference>
<dbReference type="PROSITE" id="PS50222">
    <property type="entry name" value="EF_HAND_2"/>
    <property type="match status" value="2"/>
</dbReference>
<organism evidence="3 4">
    <name type="scientific">Tritrichomonas musculus</name>
    <dbReference type="NCBI Taxonomy" id="1915356"/>
    <lineage>
        <taxon>Eukaryota</taxon>
        <taxon>Metamonada</taxon>
        <taxon>Parabasalia</taxon>
        <taxon>Tritrichomonadida</taxon>
        <taxon>Tritrichomonadidae</taxon>
        <taxon>Tritrichomonas</taxon>
    </lineage>
</organism>
<dbReference type="PANTHER" id="PTHR47065">
    <property type="entry name" value="EF-HAND CALCIUM-BINDING DOMAIN-CONTAINING PROTEIN 9"/>
    <property type="match status" value="1"/>
</dbReference>
<dbReference type="PANTHER" id="PTHR47065:SF1">
    <property type="entry name" value="EF-HAND CALCIUM-BINDING DOMAIN-CONTAINING PROTEIN 9"/>
    <property type="match status" value="1"/>
</dbReference>
<keyword evidence="4" id="KW-1185">Reference proteome</keyword>
<dbReference type="SMART" id="SM00054">
    <property type="entry name" value="EFh"/>
    <property type="match status" value="2"/>
</dbReference>
<dbReference type="InterPro" id="IPR002048">
    <property type="entry name" value="EF_hand_dom"/>
</dbReference>
<gene>
    <name evidence="3" type="ORF">M9Y10_005602</name>
</gene>
<name>A0ABR2JE79_9EUKA</name>
<evidence type="ECO:0000256" key="1">
    <source>
        <dbReference type="SAM" id="MobiDB-lite"/>
    </source>
</evidence>
<dbReference type="EMBL" id="JAPFFF010000012">
    <property type="protein sequence ID" value="KAK8875437.1"/>
    <property type="molecule type" value="Genomic_DNA"/>
</dbReference>
<dbReference type="Gene3D" id="1.10.238.10">
    <property type="entry name" value="EF-hand"/>
    <property type="match status" value="1"/>
</dbReference>
<reference evidence="3 4" key="1">
    <citation type="submission" date="2024-04" db="EMBL/GenBank/DDBJ databases">
        <title>Tritrichomonas musculus Genome.</title>
        <authorList>
            <person name="Alves-Ferreira E."/>
            <person name="Grigg M."/>
            <person name="Lorenzi H."/>
            <person name="Galac M."/>
        </authorList>
    </citation>
    <scope>NUCLEOTIDE SEQUENCE [LARGE SCALE GENOMIC DNA]</scope>
    <source>
        <strain evidence="3 4">EAF2021</strain>
    </source>
</reference>
<dbReference type="SUPFAM" id="SSF47473">
    <property type="entry name" value="EF-hand"/>
    <property type="match status" value="1"/>
</dbReference>
<proteinExistence type="predicted"/>
<evidence type="ECO:0000259" key="2">
    <source>
        <dbReference type="PROSITE" id="PS50222"/>
    </source>
</evidence>
<protein>
    <submittedName>
        <fullName evidence="3">EF-hand calcium-binding domain-containing protein 9</fullName>
    </submittedName>
</protein>
<feature type="domain" description="EF-hand" evidence="2">
    <location>
        <begin position="67"/>
        <end position="102"/>
    </location>
</feature>
<comment type="caution">
    <text evidence="3">The sequence shown here is derived from an EMBL/GenBank/DDBJ whole genome shotgun (WGS) entry which is preliminary data.</text>
</comment>
<feature type="domain" description="EF-hand" evidence="2">
    <location>
        <begin position="144"/>
        <end position="179"/>
    </location>
</feature>
<dbReference type="InterPro" id="IPR042798">
    <property type="entry name" value="EFCAB9"/>
</dbReference>
<evidence type="ECO:0000313" key="4">
    <source>
        <dbReference type="Proteomes" id="UP001470230"/>
    </source>
</evidence>
<feature type="region of interest" description="Disordered" evidence="1">
    <location>
        <begin position="182"/>
        <end position="209"/>
    </location>
</feature>